<evidence type="ECO:0000313" key="6">
    <source>
        <dbReference type="EMBL" id="SVB18167.1"/>
    </source>
</evidence>
<feature type="domain" description="Amine oxidase" evidence="5">
    <location>
        <begin position="15"/>
        <end position="326"/>
    </location>
</feature>
<proteinExistence type="predicted"/>
<evidence type="ECO:0000256" key="1">
    <source>
        <dbReference type="ARBA" id="ARBA00004305"/>
    </source>
</evidence>
<reference evidence="6" key="1">
    <citation type="submission" date="2018-05" db="EMBL/GenBank/DDBJ databases">
        <authorList>
            <person name="Lanie J.A."/>
            <person name="Ng W.-L."/>
            <person name="Kazmierczak K.M."/>
            <person name="Andrzejewski T.M."/>
            <person name="Davidsen T.M."/>
            <person name="Wayne K.J."/>
            <person name="Tettelin H."/>
            <person name="Glass J.I."/>
            <person name="Rusch D."/>
            <person name="Podicherti R."/>
            <person name="Tsui H.-C.T."/>
            <person name="Winkler M.E."/>
        </authorList>
    </citation>
    <scope>NUCLEOTIDE SEQUENCE</scope>
</reference>
<dbReference type="PANTHER" id="PTHR10668:SF103">
    <property type="entry name" value="PYRIDINE NUCLEOTIDE-DISULFIDE OXIDOREDUCTASE DOMAIN-CONTAINING PROTEIN 2"/>
    <property type="match status" value="1"/>
</dbReference>
<dbReference type="PANTHER" id="PTHR10668">
    <property type="entry name" value="PHYTOENE DEHYDROGENASE"/>
    <property type="match status" value="1"/>
</dbReference>
<dbReference type="SUPFAM" id="SSF51905">
    <property type="entry name" value="FAD/NAD(P)-binding domain"/>
    <property type="match status" value="1"/>
</dbReference>
<name>A0A382BY93_9ZZZZ</name>
<feature type="non-terminal residue" evidence="6">
    <location>
        <position position="332"/>
    </location>
</feature>
<dbReference type="GO" id="GO:0016491">
    <property type="term" value="F:oxidoreductase activity"/>
    <property type="evidence" value="ECO:0007669"/>
    <property type="project" value="InterPro"/>
</dbReference>
<accession>A0A382BY93</accession>
<comment type="subunit">
    <text evidence="3">Interacts with COX5B; this interaction may contribute to localize PYROXD2 to the inner face of the inner mitochondrial membrane.</text>
</comment>
<dbReference type="GO" id="GO:0005759">
    <property type="term" value="C:mitochondrial matrix"/>
    <property type="evidence" value="ECO:0007669"/>
    <property type="project" value="UniProtKB-SubCell"/>
</dbReference>
<dbReference type="Pfam" id="PF01593">
    <property type="entry name" value="Amino_oxidase"/>
    <property type="match status" value="1"/>
</dbReference>
<dbReference type="Gene3D" id="3.50.50.60">
    <property type="entry name" value="FAD/NAD(P)-binding domain"/>
    <property type="match status" value="2"/>
</dbReference>
<comment type="subcellular location">
    <subcellularLocation>
        <location evidence="1">Mitochondrion matrix</location>
    </subcellularLocation>
</comment>
<organism evidence="6">
    <name type="scientific">marine metagenome</name>
    <dbReference type="NCBI Taxonomy" id="408172"/>
    <lineage>
        <taxon>unclassified sequences</taxon>
        <taxon>metagenomes</taxon>
        <taxon>ecological metagenomes</taxon>
    </lineage>
</organism>
<evidence type="ECO:0000256" key="4">
    <source>
        <dbReference type="ARBA" id="ARBA00040298"/>
    </source>
</evidence>
<dbReference type="EMBL" id="UINC01031702">
    <property type="protein sequence ID" value="SVB18167.1"/>
    <property type="molecule type" value="Genomic_DNA"/>
</dbReference>
<protein>
    <recommendedName>
        <fullName evidence="4">Pyridine nucleotide-disulfide oxidoreductase domain-containing protein 2</fullName>
    </recommendedName>
</protein>
<dbReference type="AlphaFoldDB" id="A0A382BY93"/>
<dbReference type="InterPro" id="IPR002937">
    <property type="entry name" value="Amino_oxidase"/>
</dbReference>
<evidence type="ECO:0000259" key="5">
    <source>
        <dbReference type="Pfam" id="PF01593"/>
    </source>
</evidence>
<comment type="function">
    <text evidence="2">Probable oxidoreductase that may play a role as regulator of mitochondrial function.</text>
</comment>
<evidence type="ECO:0000256" key="2">
    <source>
        <dbReference type="ARBA" id="ARBA00037217"/>
    </source>
</evidence>
<gene>
    <name evidence="6" type="ORF">METZ01_LOCUS171021</name>
</gene>
<sequence length="332" mass="37038">MADFDVVIAGGGHNGLACGSLLTKYGLSVLVVERNEYVGGGTVTREVTLPGFKHDLYGSSHVWIHINPTFTAELQPELEQHGLEYIWSDDHITGHPNRFEGQGIIVFKDIDKTCDTIAEYSQQDARRYKEIYEEFAEIRDGVVKGMFSPPAPPSYMYQMLENNPLGLRRLRDYQLSSKVFTLENFENPHVQAFILGWATAPQTLPDQLGTAQGFYIMIPSIHYYSQAIPEGGSQMLANSMQAYIEANGGSVQTNATVDEFIVRNGECVGIRLEDGAEIQARQGVVTALDPQQTFLRCMDEAVLDSDFLRMVQNFSFGNVTIVRVHYALNDPP</sequence>
<evidence type="ECO:0000256" key="3">
    <source>
        <dbReference type="ARBA" id="ARBA00038825"/>
    </source>
</evidence>
<dbReference type="InterPro" id="IPR036188">
    <property type="entry name" value="FAD/NAD-bd_sf"/>
</dbReference>